<reference evidence="2 3" key="1">
    <citation type="journal article" date="2018" name="Sci. Rep.">
        <title>Extensive genomic diversity among Mycobacterium marinum strains revealed by whole genome sequencing.</title>
        <authorList>
            <person name="Das S."/>
            <person name="Pettersson B.M."/>
            <person name="Behra P.R."/>
            <person name="Mallick A."/>
            <person name="Cheramie M."/>
            <person name="Ramesh M."/>
            <person name="Shirreff L."/>
            <person name="DuCote T."/>
            <person name="Dasgupta S."/>
            <person name="Ennis D.G."/>
            <person name="Kirsebom L.A."/>
        </authorList>
    </citation>
    <scope>NUCLEOTIDE SEQUENCE [LARGE SCALE GENOMIC DNA]</scope>
    <source>
        <strain evidence="2 3">Davis1</strain>
    </source>
</reference>
<feature type="domain" description="HTH marR-type" evidence="1">
    <location>
        <begin position="16"/>
        <end position="147"/>
    </location>
</feature>
<dbReference type="Gene3D" id="1.10.10.10">
    <property type="entry name" value="Winged helix-like DNA-binding domain superfamily/Winged helix DNA-binding domain"/>
    <property type="match status" value="1"/>
</dbReference>
<accession>A0A3E2N1Z5</accession>
<dbReference type="InterPro" id="IPR036390">
    <property type="entry name" value="WH_DNA-bd_sf"/>
</dbReference>
<dbReference type="PROSITE" id="PS50995">
    <property type="entry name" value="HTH_MARR_2"/>
    <property type="match status" value="1"/>
</dbReference>
<comment type="caution">
    <text evidence="2">The sequence shown here is derived from an EMBL/GenBank/DDBJ whole genome shotgun (WGS) entry which is preliminary data.</text>
</comment>
<protein>
    <submittedName>
        <fullName evidence="2">MarR family protein</fullName>
    </submittedName>
</protein>
<dbReference type="EMBL" id="PEDF01000017">
    <property type="protein sequence ID" value="RFZ46914.1"/>
    <property type="molecule type" value="Genomic_DNA"/>
</dbReference>
<dbReference type="GO" id="GO:0006950">
    <property type="term" value="P:response to stress"/>
    <property type="evidence" value="ECO:0007669"/>
    <property type="project" value="TreeGrafter"/>
</dbReference>
<evidence type="ECO:0000313" key="3">
    <source>
        <dbReference type="Proteomes" id="UP000257451"/>
    </source>
</evidence>
<evidence type="ECO:0000313" key="2">
    <source>
        <dbReference type="EMBL" id="RFZ46914.1"/>
    </source>
</evidence>
<gene>
    <name evidence="2" type="ORF">DAVIS_00458</name>
</gene>
<dbReference type="Proteomes" id="UP000257451">
    <property type="component" value="Unassembled WGS sequence"/>
</dbReference>
<name>A0A3E2N1Z5_MYCMR</name>
<dbReference type="InterPro" id="IPR036388">
    <property type="entry name" value="WH-like_DNA-bd_sf"/>
</dbReference>
<organism evidence="2 3">
    <name type="scientific">Mycobacterium marinum</name>
    <dbReference type="NCBI Taxonomy" id="1781"/>
    <lineage>
        <taxon>Bacteria</taxon>
        <taxon>Bacillati</taxon>
        <taxon>Actinomycetota</taxon>
        <taxon>Actinomycetes</taxon>
        <taxon>Mycobacteriales</taxon>
        <taxon>Mycobacteriaceae</taxon>
        <taxon>Mycobacterium</taxon>
        <taxon>Mycobacterium ulcerans group</taxon>
    </lineage>
</organism>
<sequence>MVVAMSGDGSPGKQLADDLRDALVQTSFALMAVLTEVAAEHDLSLTQLRVLGIMRDREPTMGELASYTGLERSTVSGLIERAAARGLVVKTADENDGRAVRVNLTTGARRLERETTKAIEQRIAPMLGRLSTREQQRLAALLSKTLER</sequence>
<dbReference type="PANTHER" id="PTHR33164:SF43">
    <property type="entry name" value="HTH-TYPE TRANSCRIPTIONAL REPRESSOR YETL"/>
    <property type="match status" value="1"/>
</dbReference>
<dbReference type="Pfam" id="PF12802">
    <property type="entry name" value="MarR_2"/>
    <property type="match status" value="1"/>
</dbReference>
<dbReference type="AlphaFoldDB" id="A0A3E2N1Z5"/>
<dbReference type="GO" id="GO:0003700">
    <property type="term" value="F:DNA-binding transcription factor activity"/>
    <property type="evidence" value="ECO:0007669"/>
    <property type="project" value="InterPro"/>
</dbReference>
<dbReference type="InterPro" id="IPR039422">
    <property type="entry name" value="MarR/SlyA-like"/>
</dbReference>
<proteinExistence type="predicted"/>
<dbReference type="PANTHER" id="PTHR33164">
    <property type="entry name" value="TRANSCRIPTIONAL REGULATOR, MARR FAMILY"/>
    <property type="match status" value="1"/>
</dbReference>
<dbReference type="InterPro" id="IPR000835">
    <property type="entry name" value="HTH_MarR-typ"/>
</dbReference>
<evidence type="ECO:0000259" key="1">
    <source>
        <dbReference type="PROSITE" id="PS50995"/>
    </source>
</evidence>
<dbReference type="PRINTS" id="PR00598">
    <property type="entry name" value="HTHMARR"/>
</dbReference>
<dbReference type="SMART" id="SM00347">
    <property type="entry name" value="HTH_MARR"/>
    <property type="match status" value="1"/>
</dbReference>
<dbReference type="SUPFAM" id="SSF46785">
    <property type="entry name" value="Winged helix' DNA-binding domain"/>
    <property type="match status" value="1"/>
</dbReference>